<accession>A0A226DTG3</accession>
<evidence type="ECO:0000313" key="6">
    <source>
        <dbReference type="EMBL" id="OXA47486.1"/>
    </source>
</evidence>
<dbReference type="InterPro" id="IPR053100">
    <property type="entry name" value="Cytochrome_b5-related"/>
</dbReference>
<dbReference type="SMART" id="SM01117">
    <property type="entry name" value="Cyt-b5"/>
    <property type="match status" value="1"/>
</dbReference>
<dbReference type="AlphaFoldDB" id="A0A226DTG3"/>
<feature type="transmembrane region" description="Helical" evidence="4">
    <location>
        <begin position="263"/>
        <end position="282"/>
    </location>
</feature>
<dbReference type="Gene3D" id="3.10.120.10">
    <property type="entry name" value="Cytochrome b5-like heme/steroid binding domain"/>
    <property type="match status" value="1"/>
</dbReference>
<evidence type="ECO:0000259" key="5">
    <source>
        <dbReference type="PROSITE" id="PS50255"/>
    </source>
</evidence>
<sequence length="446" mass="50792">MAPSSKKPGNNGRIDANSNLGYIKSSYPGLQSSGQRGKPFPNIFDWLEVKKRDDNVGPYWRVHDKLYDLDEFIAKHPGGPDWLRYSKGMDITEAFESAHVIGGGKVNQILAKYYVKDVNFKRNSPFTFKEDGFYKTLKRRVEPVLKEIGTGFSPEILRLQDSLALGYVTFALLGVWSGSKLLQILAGILLGMCSIGGHNFLHKADNWRQYYFDLSPLSSFEFRLTHHMSHHMFPNTILDFEVQTAEPLIQWLPSPSKNFVQKYLAPIYFYGLYAIFTLTQLIGRIRSIVLGKQAVRPENFIIFVEFGIIFMLSETYWAGLTASLTIVMVGSFWFVFVGFAHHHPNSFHDGDEARPDPDFGLCQLDATHGKSDNFHKPLLSILTTFGQHPMHHLFPTVCHSKLEALKPIVHQVLAEFEEKLPLLSQFELFMGAQVQMGRSKPNAWRK</sequence>
<evidence type="ECO:0000256" key="3">
    <source>
        <dbReference type="ARBA" id="ARBA00023004"/>
    </source>
</evidence>
<dbReference type="InterPro" id="IPR001199">
    <property type="entry name" value="Cyt_B5-like_heme/steroid-bd"/>
</dbReference>
<comment type="similarity">
    <text evidence="4">Belongs to the cytochrome b5 family.</text>
</comment>
<dbReference type="InterPro" id="IPR036400">
    <property type="entry name" value="Cyt_B5-like_heme/steroid_sf"/>
</dbReference>
<feature type="transmembrane region" description="Helical" evidence="4">
    <location>
        <begin position="181"/>
        <end position="201"/>
    </location>
</feature>
<keyword evidence="4" id="KW-0812">Transmembrane</keyword>
<dbReference type="GO" id="GO:0006629">
    <property type="term" value="P:lipid metabolic process"/>
    <property type="evidence" value="ECO:0007669"/>
    <property type="project" value="InterPro"/>
</dbReference>
<dbReference type="InterPro" id="IPR018506">
    <property type="entry name" value="Cyt_B5_heme-BS"/>
</dbReference>
<evidence type="ECO:0000313" key="7">
    <source>
        <dbReference type="Proteomes" id="UP000198287"/>
    </source>
</evidence>
<dbReference type="OMA" id="DITHRYP"/>
<dbReference type="OrthoDB" id="260519at2759"/>
<feature type="transmembrane region" description="Helical" evidence="4">
    <location>
        <begin position="318"/>
        <end position="340"/>
    </location>
</feature>
<dbReference type="Pfam" id="PF00487">
    <property type="entry name" value="FA_desaturase"/>
    <property type="match status" value="1"/>
</dbReference>
<keyword evidence="1 4" id="KW-0349">Heme</keyword>
<evidence type="ECO:0000256" key="2">
    <source>
        <dbReference type="ARBA" id="ARBA00022723"/>
    </source>
</evidence>
<evidence type="ECO:0000256" key="1">
    <source>
        <dbReference type="ARBA" id="ARBA00022617"/>
    </source>
</evidence>
<dbReference type="PANTHER" id="PTHR16740">
    <property type="entry name" value="CYTOCHROME B5-RELATED PROTEIN-RELATED"/>
    <property type="match status" value="1"/>
</dbReference>
<keyword evidence="7" id="KW-1185">Reference proteome</keyword>
<name>A0A226DTG3_FOLCA</name>
<evidence type="ECO:0000256" key="4">
    <source>
        <dbReference type="RuleBase" id="RU362121"/>
    </source>
</evidence>
<proteinExistence type="inferred from homology"/>
<reference evidence="6 7" key="1">
    <citation type="submission" date="2015-12" db="EMBL/GenBank/DDBJ databases">
        <title>The genome of Folsomia candida.</title>
        <authorList>
            <person name="Faddeeva A."/>
            <person name="Derks M.F."/>
            <person name="Anvar Y."/>
            <person name="Smit S."/>
            <person name="Van Straalen N."/>
            <person name="Roelofs D."/>
        </authorList>
    </citation>
    <scope>NUCLEOTIDE SEQUENCE [LARGE SCALE GENOMIC DNA]</scope>
    <source>
        <strain evidence="6 7">VU population</strain>
        <tissue evidence="6">Whole body</tissue>
    </source>
</reference>
<protein>
    <submittedName>
        <fullName evidence="6">Cytochrome b5-related protein</fullName>
    </submittedName>
</protein>
<dbReference type="Proteomes" id="UP000198287">
    <property type="component" value="Unassembled WGS sequence"/>
</dbReference>
<dbReference type="PANTHER" id="PTHR16740:SF1">
    <property type="entry name" value="CYTOCHROME B5-RELATED PROTEIN-RELATED"/>
    <property type="match status" value="1"/>
</dbReference>
<dbReference type="PROSITE" id="PS50255">
    <property type="entry name" value="CYTOCHROME_B5_2"/>
    <property type="match status" value="1"/>
</dbReference>
<dbReference type="PROSITE" id="PS00191">
    <property type="entry name" value="CYTOCHROME_B5_1"/>
    <property type="match status" value="1"/>
</dbReference>
<dbReference type="Pfam" id="PF00173">
    <property type="entry name" value="Cyt-b5"/>
    <property type="match status" value="1"/>
</dbReference>
<keyword evidence="4" id="KW-0472">Membrane</keyword>
<dbReference type="SUPFAM" id="SSF55856">
    <property type="entry name" value="Cytochrome b5-like heme/steroid binding domain"/>
    <property type="match status" value="1"/>
</dbReference>
<feature type="domain" description="Cytochrome b5 heme-binding" evidence="5">
    <location>
        <begin position="41"/>
        <end position="119"/>
    </location>
</feature>
<keyword evidence="2 4" id="KW-0479">Metal-binding</keyword>
<organism evidence="6 7">
    <name type="scientific">Folsomia candida</name>
    <name type="common">Springtail</name>
    <dbReference type="NCBI Taxonomy" id="158441"/>
    <lineage>
        <taxon>Eukaryota</taxon>
        <taxon>Metazoa</taxon>
        <taxon>Ecdysozoa</taxon>
        <taxon>Arthropoda</taxon>
        <taxon>Hexapoda</taxon>
        <taxon>Collembola</taxon>
        <taxon>Entomobryomorpha</taxon>
        <taxon>Isotomoidea</taxon>
        <taxon>Isotomidae</taxon>
        <taxon>Proisotominae</taxon>
        <taxon>Folsomia</taxon>
    </lineage>
</organism>
<comment type="caution">
    <text evidence="6">The sequence shown here is derived from an EMBL/GenBank/DDBJ whole genome shotgun (WGS) entry which is preliminary data.</text>
</comment>
<keyword evidence="3 4" id="KW-0408">Iron</keyword>
<dbReference type="GO" id="GO:0020037">
    <property type="term" value="F:heme binding"/>
    <property type="evidence" value="ECO:0007669"/>
    <property type="project" value="UniProtKB-UniRule"/>
</dbReference>
<gene>
    <name evidence="6" type="ORF">Fcan01_17627</name>
</gene>
<keyword evidence="4" id="KW-1133">Transmembrane helix</keyword>
<dbReference type="GO" id="GO:0046872">
    <property type="term" value="F:metal ion binding"/>
    <property type="evidence" value="ECO:0007669"/>
    <property type="project" value="UniProtKB-UniRule"/>
</dbReference>
<comment type="caution">
    <text evidence="4">Lacks conserved residue(s) required for the propagation of feature annotation.</text>
</comment>
<dbReference type="EMBL" id="LNIX01000013">
    <property type="protein sequence ID" value="OXA47486.1"/>
    <property type="molecule type" value="Genomic_DNA"/>
</dbReference>
<dbReference type="InterPro" id="IPR005804">
    <property type="entry name" value="FA_desaturase_dom"/>
</dbReference>